<evidence type="ECO:0000313" key="2">
    <source>
        <dbReference type="EMBL" id="KAK1518089.1"/>
    </source>
</evidence>
<dbReference type="GeneID" id="85383885"/>
<sequence>MEERSLRQSLQSQGASISPAPTSTNDWVVIGIALVSGNFNCLLPLLACAAGATNKTCPSHAVGVGTSVAERQPRQATDGYSTLKGTAIDFHENVVQFNQDVASSETSFVTDSDASWTLPRFLRFVVGLIKLAGEVDRRDGGGCVTLRSSDSREVHEMPQNWQNETDRSDEPDKRLPKAQLGGEWRVEHAELR</sequence>
<feature type="region of interest" description="Disordered" evidence="1">
    <location>
        <begin position="1"/>
        <end position="20"/>
    </location>
</feature>
<name>A0ABQ9RXN9_9PEZI</name>
<dbReference type="RefSeq" id="XP_060341175.1">
    <property type="nucleotide sequence ID" value="XM_060499986.1"/>
</dbReference>
<feature type="compositionally biased region" description="Basic and acidic residues" evidence="1">
    <location>
        <begin position="164"/>
        <end position="175"/>
    </location>
</feature>
<proteinExistence type="predicted"/>
<feature type="region of interest" description="Disordered" evidence="1">
    <location>
        <begin position="149"/>
        <end position="181"/>
    </location>
</feature>
<reference evidence="2 3" key="1">
    <citation type="submission" date="2016-10" db="EMBL/GenBank/DDBJ databases">
        <title>The genome sequence of Colletotrichum fioriniae PJ7.</title>
        <authorList>
            <person name="Baroncelli R."/>
        </authorList>
    </citation>
    <scope>NUCLEOTIDE SEQUENCE [LARGE SCALE GENOMIC DNA]</scope>
    <source>
        <strain evidence="2 3">IMI 384185</strain>
    </source>
</reference>
<dbReference type="Proteomes" id="UP001241169">
    <property type="component" value="Unassembled WGS sequence"/>
</dbReference>
<organism evidence="2 3">
    <name type="scientific">Colletotrichum paranaense</name>
    <dbReference type="NCBI Taxonomy" id="1914294"/>
    <lineage>
        <taxon>Eukaryota</taxon>
        <taxon>Fungi</taxon>
        <taxon>Dikarya</taxon>
        <taxon>Ascomycota</taxon>
        <taxon>Pezizomycotina</taxon>
        <taxon>Sordariomycetes</taxon>
        <taxon>Hypocreomycetidae</taxon>
        <taxon>Glomerellales</taxon>
        <taxon>Glomerellaceae</taxon>
        <taxon>Colletotrichum</taxon>
        <taxon>Colletotrichum acutatum species complex</taxon>
    </lineage>
</organism>
<dbReference type="EMBL" id="MOPA01000021">
    <property type="protein sequence ID" value="KAK1518089.1"/>
    <property type="molecule type" value="Genomic_DNA"/>
</dbReference>
<comment type="caution">
    <text evidence="2">The sequence shown here is derived from an EMBL/GenBank/DDBJ whole genome shotgun (WGS) entry which is preliminary data.</text>
</comment>
<evidence type="ECO:0000313" key="3">
    <source>
        <dbReference type="Proteomes" id="UP001241169"/>
    </source>
</evidence>
<evidence type="ECO:0000256" key="1">
    <source>
        <dbReference type="SAM" id="MobiDB-lite"/>
    </source>
</evidence>
<keyword evidence="3" id="KW-1185">Reference proteome</keyword>
<gene>
    <name evidence="2" type="ORF">CPAR01_15738</name>
</gene>
<protein>
    <submittedName>
        <fullName evidence="2">Uncharacterized protein</fullName>
    </submittedName>
</protein>
<accession>A0ABQ9RXN9</accession>
<feature type="compositionally biased region" description="Polar residues" evidence="1">
    <location>
        <begin position="7"/>
        <end position="20"/>
    </location>
</feature>